<sequence length="55" mass="6180">TPNYLIPSRARSQRGAASRCYRLRDPASHRPDHSIVTGLIRLGRVAKVVSLLLFH</sequence>
<gene>
    <name evidence="1" type="ORF">METZ01_LOCUS452409</name>
</gene>
<dbReference type="EMBL" id="UINC01187041">
    <property type="protein sequence ID" value="SVD99555.1"/>
    <property type="molecule type" value="Genomic_DNA"/>
</dbReference>
<proteinExistence type="predicted"/>
<evidence type="ECO:0000313" key="1">
    <source>
        <dbReference type="EMBL" id="SVD99555.1"/>
    </source>
</evidence>
<organism evidence="1">
    <name type="scientific">marine metagenome</name>
    <dbReference type="NCBI Taxonomy" id="408172"/>
    <lineage>
        <taxon>unclassified sequences</taxon>
        <taxon>metagenomes</taxon>
        <taxon>ecological metagenomes</taxon>
    </lineage>
</organism>
<protein>
    <submittedName>
        <fullName evidence="1">Uncharacterized protein</fullName>
    </submittedName>
</protein>
<feature type="non-terminal residue" evidence="1">
    <location>
        <position position="1"/>
    </location>
</feature>
<reference evidence="1" key="1">
    <citation type="submission" date="2018-05" db="EMBL/GenBank/DDBJ databases">
        <authorList>
            <person name="Lanie J.A."/>
            <person name="Ng W.-L."/>
            <person name="Kazmierczak K.M."/>
            <person name="Andrzejewski T.M."/>
            <person name="Davidsen T.M."/>
            <person name="Wayne K.J."/>
            <person name="Tettelin H."/>
            <person name="Glass J.I."/>
            <person name="Rusch D."/>
            <person name="Podicherti R."/>
            <person name="Tsui H.-C.T."/>
            <person name="Winkler M.E."/>
        </authorList>
    </citation>
    <scope>NUCLEOTIDE SEQUENCE</scope>
</reference>
<name>A0A382ZX53_9ZZZZ</name>
<accession>A0A382ZX53</accession>
<feature type="non-terminal residue" evidence="1">
    <location>
        <position position="55"/>
    </location>
</feature>
<dbReference type="AlphaFoldDB" id="A0A382ZX53"/>